<dbReference type="PANTHER" id="PTHR43806">
    <property type="entry name" value="PEPTIDASE S8"/>
    <property type="match status" value="1"/>
</dbReference>
<dbReference type="InterPro" id="IPR000209">
    <property type="entry name" value="Peptidase_S8/S53_dom"/>
</dbReference>
<protein>
    <recommendedName>
        <fullName evidence="8">Peptidase S8/S53 domain-containing protein</fullName>
    </recommendedName>
</protein>
<feature type="signal peptide" evidence="7">
    <location>
        <begin position="1"/>
        <end position="23"/>
    </location>
</feature>
<dbReference type="InterPro" id="IPR023827">
    <property type="entry name" value="Peptidase_S8_Asp-AS"/>
</dbReference>
<dbReference type="PROSITE" id="PS00136">
    <property type="entry name" value="SUBTILASE_ASP"/>
    <property type="match status" value="1"/>
</dbReference>
<keyword evidence="10" id="KW-1185">Reference proteome</keyword>
<dbReference type="PROSITE" id="PS00137">
    <property type="entry name" value="SUBTILASE_HIS"/>
    <property type="match status" value="1"/>
</dbReference>
<dbReference type="PROSITE" id="PS51892">
    <property type="entry name" value="SUBTILASE"/>
    <property type="match status" value="1"/>
</dbReference>
<dbReference type="Pfam" id="PF00082">
    <property type="entry name" value="Peptidase_S8"/>
    <property type="match status" value="1"/>
</dbReference>
<evidence type="ECO:0000256" key="5">
    <source>
        <dbReference type="PROSITE-ProRule" id="PRU01240"/>
    </source>
</evidence>
<reference evidence="9 10" key="1">
    <citation type="submission" date="2019-10" db="EMBL/GenBank/DDBJ databases">
        <authorList>
            <person name="Palmer J.M."/>
        </authorList>
    </citation>
    <scope>NUCLEOTIDE SEQUENCE [LARGE SCALE GENOMIC DNA]</scope>
    <source>
        <strain evidence="9 10">TWF696</strain>
    </source>
</reference>
<keyword evidence="4 5" id="KW-0720">Serine protease</keyword>
<dbReference type="Gene3D" id="3.40.50.200">
    <property type="entry name" value="Peptidase S8/S53 domain"/>
    <property type="match status" value="1"/>
</dbReference>
<keyword evidence="7" id="KW-0732">Signal</keyword>
<feature type="active site" description="Charge relay system" evidence="5">
    <location>
        <position position="410"/>
    </location>
</feature>
<feature type="compositionally biased region" description="Basic and acidic residues" evidence="6">
    <location>
        <begin position="473"/>
        <end position="482"/>
    </location>
</feature>
<name>A0AAV9V636_9PEZI</name>
<accession>A0AAV9V636</accession>
<dbReference type="CDD" id="cd00306">
    <property type="entry name" value="Peptidases_S8_S53"/>
    <property type="match status" value="1"/>
</dbReference>
<feature type="domain" description="Peptidase S8/S53" evidence="8">
    <location>
        <begin position="174"/>
        <end position="447"/>
    </location>
</feature>
<dbReference type="InterPro" id="IPR050131">
    <property type="entry name" value="Peptidase_S8_subtilisin-like"/>
</dbReference>
<feature type="active site" description="Charge relay system" evidence="5">
    <location>
        <position position="237"/>
    </location>
</feature>
<feature type="region of interest" description="Disordered" evidence="6">
    <location>
        <begin position="795"/>
        <end position="816"/>
    </location>
</feature>
<sequence>MVCRKSWILVLIALLTRILLVAAEESEEEKRVLWIFLIKEDQRGNNARYKELLDAVKKVDAEKPYNWAGGAGGDRAGNFFVVGNITEPDKESIRKEFSDVISIDGDYGPLREPLYTAYASDDGADDNEEMVIDENRNQRAERLMLVTPPPSDSKSKDEGIDLDPQQYYYHKSAGKGATVIFIDTGINIRHPEFKNLKIAKDGDKDEPHQFRVEFAVPGEPPDSRKHRDMDDSRRFSHGTAVAGLVLGELTGIASQANGVMITALDRDSLSSDALYLSALVLLYEMMTGRYKDEPVVIVNLSLSAGYLLRKNDVSKELHGMLKEIWDNIEKLDNIVITAASGVTEAGEEHPFSFPVSEAIAGKSKKIVVVGGVDREGELIYQDHKSMKVFAPAYRVKIASNIGYQLSAGTSFASALTAGVLAKHYAKNPKITAAELKQWVEENAYPRRENGPPVVWTGDKIRKRDTDDSSLPICRRDDKGDKKCRPRGPRPPSKSSRSPLRPTPPAPGSRETSEDDIFGEKEPMGDSPYGSFATQRPLGDAGPRGSPVAVTYPAGVTALTRYIQAMVEQSPISVVTVYTGLSYPGDGAPAQPGAGGRVGTGANRAEPNYFDVVTDFYAEPGATRKPYRESIPKKPERTGDFGPKETNKNDEDFGAQLGIVPGAKPTATPAPNPDKTHKKPSKTATEESEAKDTPIASTMKKVSVRNPEQPQSHRLEPRSATTRPSAPVVDRPSGAIPTRRRRAVASFDDRETPVIGDNSVAPTTSSTPRKARTPIIGDNVTIDQLSKTRSFGRISATTAATRQSTSPSAVQMTTTESVRRHTIMSVTPTPVAEQPPTPVTQTPDSFECRNIELHATSYVDREATANFIAYFCENLTSVDPGLNTFTMTNLEDSQLWMNDQDQSIKSSVNQVRLTVTWPRGGTKPDKDTCIHNLQGRILDLCDIPNERNPLNFKAGGETIANEVSYAIMPLQNRMPFADSTKFKCRYVPRKGIDHEFIYNVWGYGWGAPFEKDIITKWVIDGKNCAWDGWNNNGFRREPAQIQYLVDGNYEFVVRFGIQQDGTCANSLAEIPGIGSNEGCLPPQPGENQDLGITY</sequence>
<comment type="similarity">
    <text evidence="1 5">Belongs to the peptidase S8 family.</text>
</comment>
<evidence type="ECO:0000256" key="3">
    <source>
        <dbReference type="ARBA" id="ARBA00022801"/>
    </source>
</evidence>
<comment type="caution">
    <text evidence="9">The sequence shown here is derived from an EMBL/GenBank/DDBJ whole genome shotgun (WGS) entry which is preliminary data.</text>
</comment>
<dbReference type="Proteomes" id="UP001375240">
    <property type="component" value="Unassembled WGS sequence"/>
</dbReference>
<dbReference type="InterPro" id="IPR036852">
    <property type="entry name" value="Peptidase_S8/S53_dom_sf"/>
</dbReference>
<keyword evidence="3 5" id="KW-0378">Hydrolase</keyword>
<dbReference type="GO" id="GO:0006508">
    <property type="term" value="P:proteolysis"/>
    <property type="evidence" value="ECO:0007669"/>
    <property type="project" value="UniProtKB-KW"/>
</dbReference>
<dbReference type="EMBL" id="JAVHNQ010000003">
    <property type="protein sequence ID" value="KAK6353041.1"/>
    <property type="molecule type" value="Genomic_DNA"/>
</dbReference>
<evidence type="ECO:0000256" key="1">
    <source>
        <dbReference type="ARBA" id="ARBA00011073"/>
    </source>
</evidence>
<dbReference type="GO" id="GO:0004252">
    <property type="term" value="F:serine-type endopeptidase activity"/>
    <property type="evidence" value="ECO:0007669"/>
    <property type="project" value="UniProtKB-UniRule"/>
</dbReference>
<dbReference type="SUPFAM" id="SSF52743">
    <property type="entry name" value="Subtilisin-like"/>
    <property type="match status" value="1"/>
</dbReference>
<proteinExistence type="inferred from homology"/>
<evidence type="ECO:0000313" key="10">
    <source>
        <dbReference type="Proteomes" id="UP001375240"/>
    </source>
</evidence>
<keyword evidence="2 5" id="KW-0645">Protease</keyword>
<dbReference type="PANTHER" id="PTHR43806:SF11">
    <property type="entry name" value="CEREVISIN-RELATED"/>
    <property type="match status" value="1"/>
</dbReference>
<gene>
    <name evidence="9" type="ORF">TWF696_005032</name>
</gene>
<dbReference type="Pfam" id="PF18647">
    <property type="entry name" value="Fungal_lectin_2"/>
    <property type="match status" value="1"/>
</dbReference>
<evidence type="ECO:0000256" key="6">
    <source>
        <dbReference type="SAM" id="MobiDB-lite"/>
    </source>
</evidence>
<dbReference type="InterPro" id="IPR022398">
    <property type="entry name" value="Peptidase_S8_His-AS"/>
</dbReference>
<evidence type="ECO:0000256" key="7">
    <source>
        <dbReference type="SAM" id="SignalP"/>
    </source>
</evidence>
<feature type="chain" id="PRO_5043979076" description="Peptidase S8/S53 domain-containing protein" evidence="7">
    <location>
        <begin position="24"/>
        <end position="1093"/>
    </location>
</feature>
<evidence type="ECO:0000256" key="2">
    <source>
        <dbReference type="ARBA" id="ARBA00022670"/>
    </source>
</evidence>
<evidence type="ECO:0000256" key="4">
    <source>
        <dbReference type="ARBA" id="ARBA00022825"/>
    </source>
</evidence>
<dbReference type="InterPro" id="IPR015500">
    <property type="entry name" value="Peptidase_S8_subtilisin-rel"/>
</dbReference>
<feature type="region of interest" description="Disordered" evidence="6">
    <location>
        <begin position="620"/>
        <end position="772"/>
    </location>
</feature>
<evidence type="ECO:0000313" key="9">
    <source>
        <dbReference type="EMBL" id="KAK6353041.1"/>
    </source>
</evidence>
<feature type="active site" description="Charge relay system" evidence="5">
    <location>
        <position position="183"/>
    </location>
</feature>
<organism evidence="9 10">
    <name type="scientific">Orbilia brochopaga</name>
    <dbReference type="NCBI Taxonomy" id="3140254"/>
    <lineage>
        <taxon>Eukaryota</taxon>
        <taxon>Fungi</taxon>
        <taxon>Dikarya</taxon>
        <taxon>Ascomycota</taxon>
        <taxon>Pezizomycotina</taxon>
        <taxon>Orbiliomycetes</taxon>
        <taxon>Orbiliales</taxon>
        <taxon>Orbiliaceae</taxon>
        <taxon>Orbilia</taxon>
    </lineage>
</organism>
<dbReference type="AlphaFoldDB" id="A0AAV9V636"/>
<feature type="compositionally biased region" description="Basic and acidic residues" evidence="6">
    <location>
        <begin position="625"/>
        <end position="650"/>
    </location>
</feature>
<evidence type="ECO:0000259" key="8">
    <source>
        <dbReference type="Pfam" id="PF00082"/>
    </source>
</evidence>
<feature type="region of interest" description="Disordered" evidence="6">
    <location>
        <begin position="446"/>
        <end position="544"/>
    </location>
</feature>
<feature type="compositionally biased region" description="Low complexity" evidence="6">
    <location>
        <begin position="795"/>
        <end position="808"/>
    </location>
</feature>
<dbReference type="PRINTS" id="PR00723">
    <property type="entry name" value="SUBTILISIN"/>
</dbReference>